<organism evidence="1 2">
    <name type="scientific">Macrosiphum euphorbiae</name>
    <name type="common">potato aphid</name>
    <dbReference type="NCBI Taxonomy" id="13131"/>
    <lineage>
        <taxon>Eukaryota</taxon>
        <taxon>Metazoa</taxon>
        <taxon>Ecdysozoa</taxon>
        <taxon>Arthropoda</taxon>
        <taxon>Hexapoda</taxon>
        <taxon>Insecta</taxon>
        <taxon>Pterygota</taxon>
        <taxon>Neoptera</taxon>
        <taxon>Paraneoptera</taxon>
        <taxon>Hemiptera</taxon>
        <taxon>Sternorrhyncha</taxon>
        <taxon>Aphidomorpha</taxon>
        <taxon>Aphidoidea</taxon>
        <taxon>Aphididae</taxon>
        <taxon>Macrosiphini</taxon>
        <taxon>Macrosiphum</taxon>
    </lineage>
</organism>
<name>A0AAV0WUE2_9HEMI</name>
<proteinExistence type="predicted"/>
<protein>
    <submittedName>
        <fullName evidence="1">Uncharacterized protein</fullName>
    </submittedName>
</protein>
<gene>
    <name evidence="1" type="ORF">MEUPH1_LOCUS14656</name>
</gene>
<dbReference type="Proteomes" id="UP001160148">
    <property type="component" value="Unassembled WGS sequence"/>
</dbReference>
<keyword evidence="2" id="KW-1185">Reference proteome</keyword>
<sequence length="179" mass="20696">MLQFVFYRSQSSLLSTEEITETVSYRLHARINTALHTVYMFHASTQDRDLGSISVFLESSDIVLYCTKIFMKISLHLANRPDVSGHTLYRSRQFWTSAVPRVYPPSPKCQFTFRRGIYSQHDGLRTNTVGYDGRTDPSIESTHHLLLKSFRKYVFPCIPPPLMYDLEGVARTHWLSQAV</sequence>
<comment type="caution">
    <text evidence="1">The sequence shown here is derived from an EMBL/GenBank/DDBJ whole genome shotgun (WGS) entry which is preliminary data.</text>
</comment>
<accession>A0AAV0WUE2</accession>
<dbReference type="AlphaFoldDB" id="A0AAV0WUE2"/>
<evidence type="ECO:0000313" key="1">
    <source>
        <dbReference type="EMBL" id="CAI6359226.1"/>
    </source>
</evidence>
<evidence type="ECO:0000313" key="2">
    <source>
        <dbReference type="Proteomes" id="UP001160148"/>
    </source>
</evidence>
<dbReference type="EMBL" id="CARXXK010000002">
    <property type="protein sequence ID" value="CAI6359226.1"/>
    <property type="molecule type" value="Genomic_DNA"/>
</dbReference>
<reference evidence="1 2" key="1">
    <citation type="submission" date="2023-01" db="EMBL/GenBank/DDBJ databases">
        <authorList>
            <person name="Whitehead M."/>
        </authorList>
    </citation>
    <scope>NUCLEOTIDE SEQUENCE [LARGE SCALE GENOMIC DNA]</scope>
</reference>